<evidence type="ECO:0000313" key="5">
    <source>
        <dbReference type="EMBL" id="MFD1325705.1"/>
    </source>
</evidence>
<dbReference type="InterPro" id="IPR003778">
    <property type="entry name" value="CT_A_B"/>
</dbReference>
<dbReference type="InterPro" id="IPR029000">
    <property type="entry name" value="Cyclophilin-like_dom_sf"/>
</dbReference>
<dbReference type="SUPFAM" id="SSF50891">
    <property type="entry name" value="Cyclophilin-like"/>
    <property type="match status" value="1"/>
</dbReference>
<keyword evidence="6" id="KW-1185">Reference proteome</keyword>
<evidence type="ECO:0000313" key="6">
    <source>
        <dbReference type="Proteomes" id="UP001597260"/>
    </source>
</evidence>
<dbReference type="RefSeq" id="WP_377578480.1">
    <property type="nucleotide sequence ID" value="NZ_JBHTMP010000091.1"/>
</dbReference>
<accession>A0ABW3YN64</accession>
<protein>
    <submittedName>
        <fullName evidence="5">Biotin-dependent carboxyltransferase family protein</fullName>
    </submittedName>
</protein>
<keyword evidence="3" id="KW-0067">ATP-binding</keyword>
<name>A0ABW3YN64_9ACTN</name>
<evidence type="ECO:0000259" key="4">
    <source>
        <dbReference type="SMART" id="SM00797"/>
    </source>
</evidence>
<dbReference type="SMART" id="SM00797">
    <property type="entry name" value="AHS2"/>
    <property type="match status" value="1"/>
</dbReference>
<evidence type="ECO:0000256" key="2">
    <source>
        <dbReference type="ARBA" id="ARBA00022801"/>
    </source>
</evidence>
<feature type="domain" description="Carboxyltransferase" evidence="4">
    <location>
        <begin position="22"/>
        <end position="302"/>
    </location>
</feature>
<organism evidence="5 6">
    <name type="scientific">Micromonospora sonneratiae</name>
    <dbReference type="NCBI Taxonomy" id="1184706"/>
    <lineage>
        <taxon>Bacteria</taxon>
        <taxon>Bacillati</taxon>
        <taxon>Actinomycetota</taxon>
        <taxon>Actinomycetes</taxon>
        <taxon>Micromonosporales</taxon>
        <taxon>Micromonosporaceae</taxon>
        <taxon>Micromonospora</taxon>
    </lineage>
</organism>
<comment type="caution">
    <text evidence="5">The sequence shown here is derived from an EMBL/GenBank/DDBJ whole genome shotgun (WGS) entry which is preliminary data.</text>
</comment>
<reference evidence="6" key="1">
    <citation type="journal article" date="2019" name="Int. J. Syst. Evol. Microbiol.">
        <title>The Global Catalogue of Microorganisms (GCM) 10K type strain sequencing project: providing services to taxonomists for standard genome sequencing and annotation.</title>
        <authorList>
            <consortium name="The Broad Institute Genomics Platform"/>
            <consortium name="The Broad Institute Genome Sequencing Center for Infectious Disease"/>
            <person name="Wu L."/>
            <person name="Ma J."/>
        </authorList>
    </citation>
    <scope>NUCLEOTIDE SEQUENCE [LARGE SCALE GENOMIC DNA]</scope>
    <source>
        <strain evidence="6">JCM 31037</strain>
    </source>
</reference>
<dbReference type="Pfam" id="PF02626">
    <property type="entry name" value="CT_A_B"/>
    <property type="match status" value="1"/>
</dbReference>
<dbReference type="PANTHER" id="PTHR43309:SF3">
    <property type="entry name" value="5-OXOPROLINASE SUBUNIT C"/>
    <property type="match status" value="1"/>
</dbReference>
<dbReference type="PANTHER" id="PTHR43309">
    <property type="entry name" value="5-OXOPROLINASE SUBUNIT C"/>
    <property type="match status" value="1"/>
</dbReference>
<proteinExistence type="predicted"/>
<keyword evidence="2" id="KW-0378">Hydrolase</keyword>
<evidence type="ECO:0000256" key="3">
    <source>
        <dbReference type="ARBA" id="ARBA00022840"/>
    </source>
</evidence>
<dbReference type="Gene3D" id="2.40.100.10">
    <property type="entry name" value="Cyclophilin-like"/>
    <property type="match status" value="1"/>
</dbReference>
<keyword evidence="1" id="KW-0547">Nucleotide-binding</keyword>
<evidence type="ECO:0000256" key="1">
    <source>
        <dbReference type="ARBA" id="ARBA00022741"/>
    </source>
</evidence>
<gene>
    <name evidence="5" type="ORF">ACFQ4H_31955</name>
</gene>
<dbReference type="EMBL" id="JBHTMP010000091">
    <property type="protein sequence ID" value="MFD1325705.1"/>
    <property type="molecule type" value="Genomic_DNA"/>
</dbReference>
<dbReference type="Proteomes" id="UP001597260">
    <property type="component" value="Unassembled WGS sequence"/>
</dbReference>
<sequence length="338" mass="35586">MIAVRRAGLAAVTDLGRPGLARQGIPAGGAADQYSAAVANILVGNAEDGPLIEVTASDFVFTAAHAALVAVTGAPATVTVGRWPVRTWEPICVGQRETVSITAIHSGLRVYVAVNGRWQVPHVFGSCAPNAQLGVGTWLRGGDGVEVRSDYRPIDHPVLRHPVFSFGARPPRFGSPYTIEVTTGPDSADVSAAVETLESAEYTVRPESDHVGLRLAGPVPSRRAAAEVLSKGVPAGAVEVPPAPELLVLQRGRPVTAGYPVVAVATRVAQSTLGQVGPGQTIRFRHRTVDEAVQAQRRQRRSLDELVGRARTAFASVGIPYGIRKTLISETRTEGMGL</sequence>
<dbReference type="InterPro" id="IPR052708">
    <property type="entry name" value="PxpC"/>
</dbReference>